<dbReference type="EMBL" id="AP028909">
    <property type="protein sequence ID" value="BES88135.1"/>
    <property type="molecule type" value="Genomic_DNA"/>
</dbReference>
<organism evidence="2 3">
    <name type="scientific">Nesidiocoris tenuis</name>
    <dbReference type="NCBI Taxonomy" id="355587"/>
    <lineage>
        <taxon>Eukaryota</taxon>
        <taxon>Metazoa</taxon>
        <taxon>Ecdysozoa</taxon>
        <taxon>Arthropoda</taxon>
        <taxon>Hexapoda</taxon>
        <taxon>Insecta</taxon>
        <taxon>Pterygota</taxon>
        <taxon>Neoptera</taxon>
        <taxon>Paraneoptera</taxon>
        <taxon>Hemiptera</taxon>
        <taxon>Heteroptera</taxon>
        <taxon>Panheteroptera</taxon>
        <taxon>Cimicomorpha</taxon>
        <taxon>Miridae</taxon>
        <taxon>Dicyphina</taxon>
        <taxon>Nesidiocoris</taxon>
    </lineage>
</organism>
<evidence type="ECO:0000256" key="1">
    <source>
        <dbReference type="SAM" id="MobiDB-lite"/>
    </source>
</evidence>
<evidence type="ECO:0000313" key="3">
    <source>
        <dbReference type="Proteomes" id="UP001307889"/>
    </source>
</evidence>
<feature type="compositionally biased region" description="Basic and acidic residues" evidence="1">
    <location>
        <begin position="86"/>
        <end position="98"/>
    </location>
</feature>
<proteinExistence type="predicted"/>
<feature type="region of interest" description="Disordered" evidence="1">
    <location>
        <begin position="49"/>
        <end position="100"/>
    </location>
</feature>
<feature type="compositionally biased region" description="Polar residues" evidence="1">
    <location>
        <begin position="1"/>
        <end position="21"/>
    </location>
</feature>
<keyword evidence="3" id="KW-1185">Reference proteome</keyword>
<dbReference type="Proteomes" id="UP001307889">
    <property type="component" value="Chromosome 1"/>
</dbReference>
<reference evidence="2 3" key="1">
    <citation type="submission" date="2023-09" db="EMBL/GenBank/DDBJ databases">
        <title>Nesidiocoris tenuis whole genome shotgun sequence.</title>
        <authorList>
            <person name="Shibata T."/>
            <person name="Shimoda M."/>
            <person name="Kobayashi T."/>
            <person name="Uehara T."/>
        </authorList>
    </citation>
    <scope>NUCLEOTIDE SEQUENCE [LARGE SCALE GENOMIC DNA]</scope>
    <source>
        <strain evidence="2 3">Japan</strain>
    </source>
</reference>
<evidence type="ECO:0000313" key="2">
    <source>
        <dbReference type="EMBL" id="BES88135.1"/>
    </source>
</evidence>
<protein>
    <submittedName>
        <fullName evidence="2">Uncharacterized protein</fullName>
    </submittedName>
</protein>
<feature type="region of interest" description="Disordered" evidence="1">
    <location>
        <begin position="1"/>
        <end position="37"/>
    </location>
</feature>
<feature type="compositionally biased region" description="Basic and acidic residues" evidence="1">
    <location>
        <begin position="55"/>
        <end position="72"/>
    </location>
</feature>
<accession>A0ABN7A787</accession>
<gene>
    <name evidence="2" type="ORF">NTJ_00942</name>
</gene>
<sequence>MRPTTYRNNTLTRTAGTNSEAQPRWTVPESSCHPGTVGSNIIPNREVSQTSSQFHLHEKSTRGSDLRAKPVLDGRTNYPGRTRLKVGQETEKDYRQEEAQPPLKFQTLASSSMTQIGILPLRYSTIMLDMDRRNALKLNSTSRLDKYVE</sequence>
<name>A0ABN7A787_9HEMI</name>